<dbReference type="InterPro" id="IPR036380">
    <property type="entry name" value="Isochorismatase-like_sf"/>
</dbReference>
<keyword evidence="5" id="KW-1185">Reference proteome</keyword>
<reference evidence="3 6" key="1">
    <citation type="journal article" date="2014" name="Int. J. Syst. Evol. Microbiol.">
        <title>Complete genome sequence of Corynebacterium casei LMG S-19264T (=DSM 44701T), isolated from a smear-ripened cheese.</title>
        <authorList>
            <consortium name="US DOE Joint Genome Institute (JGI-PGF)"/>
            <person name="Walter F."/>
            <person name="Albersmeier A."/>
            <person name="Kalinowski J."/>
            <person name="Ruckert C."/>
        </authorList>
    </citation>
    <scope>NUCLEOTIDE SEQUENCE [LARGE SCALE GENOMIC DNA]</scope>
    <source>
        <strain evidence="3 6">JCM 4434</strain>
    </source>
</reference>
<dbReference type="KEGG" id="kau:B6264_17340"/>
<reference evidence="4" key="4">
    <citation type="submission" date="2016-08" db="EMBL/GenBank/DDBJ databases">
        <title>Sequencing, Assembly and Comparative Genomics of S. aureofaciens ATCC 10762.</title>
        <authorList>
            <person name="Gradnigo J.S."/>
            <person name="Johnson N."/>
            <person name="Somerville G.A."/>
        </authorList>
    </citation>
    <scope>NUCLEOTIDE SEQUENCE [LARGE SCALE GENOMIC DNA]</scope>
    <source>
        <strain evidence="4">ATCC 10762</strain>
    </source>
</reference>
<dbReference type="OrthoDB" id="9814140at2"/>
<reference evidence="3" key="5">
    <citation type="submission" date="2020-09" db="EMBL/GenBank/DDBJ databases">
        <authorList>
            <person name="Sun Q."/>
            <person name="Ohkuma M."/>
        </authorList>
    </citation>
    <scope>NUCLEOTIDE SEQUENCE</scope>
    <source>
        <strain evidence="3">JCM 4434</strain>
    </source>
</reference>
<dbReference type="SUPFAM" id="SSF52499">
    <property type="entry name" value="Isochorismatase-like hydrolases"/>
    <property type="match status" value="1"/>
</dbReference>
<dbReference type="CDD" id="cd00431">
    <property type="entry name" value="cysteine_hydrolases"/>
    <property type="match status" value="1"/>
</dbReference>
<reference evidence="4 5" key="2">
    <citation type="submission" date="2014-07" db="EMBL/GenBank/DDBJ databases">
        <authorList>
            <person name="Zhang J.E."/>
            <person name="Yang H."/>
            <person name="Guo J."/>
            <person name="Deng Z."/>
            <person name="Luo H."/>
            <person name="Luo M."/>
            <person name="Zhao B."/>
        </authorList>
    </citation>
    <scope>NUCLEOTIDE SEQUENCE [LARGE SCALE GENOMIC DNA]</scope>
    <source>
        <strain evidence="4">ATCC 10762</strain>
        <strain evidence="5">ATCC 10762 / DSM 40127 / CCM 3239 / JCM 4008 / LMG 5968 / NBRC 12843 / NCIMB 8234 / A-377</strain>
    </source>
</reference>
<dbReference type="RefSeq" id="WP_030283872.1">
    <property type="nucleotide sequence ID" value="NZ_BMUB01000018.1"/>
</dbReference>
<evidence type="ECO:0000313" key="5">
    <source>
        <dbReference type="Proteomes" id="UP000037395"/>
    </source>
</evidence>
<dbReference type="Proteomes" id="UP000610124">
    <property type="component" value="Unassembled WGS sequence"/>
</dbReference>
<feature type="domain" description="Isochorismatase-like" evidence="2">
    <location>
        <begin position="12"/>
        <end position="190"/>
    </location>
</feature>
<keyword evidence="1" id="KW-0378">Hydrolase</keyword>
<dbReference type="InterPro" id="IPR000868">
    <property type="entry name" value="Isochorismatase-like_dom"/>
</dbReference>
<dbReference type="Proteomes" id="UP000037395">
    <property type="component" value="Unassembled WGS sequence"/>
</dbReference>
<dbReference type="GeneID" id="97488806"/>
<reference evidence="5" key="3">
    <citation type="submission" date="2016-08" db="EMBL/GenBank/DDBJ databases">
        <title>Sequencing, assembly and comparative genomics of S. aureofaciens ATCC 10762.</title>
        <authorList>
            <person name="Gradnigo J.S."/>
            <person name="Johnson N."/>
            <person name="Somerville G.A."/>
        </authorList>
    </citation>
    <scope>NUCLEOTIDE SEQUENCE [LARGE SCALE GENOMIC DNA]</scope>
    <source>
        <strain evidence="5">ATCC 10762 / DSM 40127 / CCM 3239 / JCM 4008 / LMG 5968 / NBRC 12843 / NCIMB 8234 / A-377</strain>
    </source>
</reference>
<protein>
    <submittedName>
        <fullName evidence="4">Isochorismatase</fullName>
    </submittedName>
</protein>
<dbReference type="PANTHER" id="PTHR43540">
    <property type="entry name" value="PEROXYUREIDOACRYLATE/UREIDOACRYLATE AMIDOHYDROLASE-RELATED"/>
    <property type="match status" value="1"/>
</dbReference>
<dbReference type="GO" id="GO:0016787">
    <property type="term" value="F:hydrolase activity"/>
    <property type="evidence" value="ECO:0007669"/>
    <property type="project" value="UniProtKB-KW"/>
</dbReference>
<proteinExistence type="predicted"/>
<dbReference type="AlphaFoldDB" id="A0A1E7MY36"/>
<dbReference type="Pfam" id="PF00857">
    <property type="entry name" value="Isochorismatase"/>
    <property type="match status" value="1"/>
</dbReference>
<name>A0A1E7MY36_KITAU</name>
<dbReference type="InterPro" id="IPR050272">
    <property type="entry name" value="Isochorismatase-like_hydrls"/>
</dbReference>
<evidence type="ECO:0000256" key="1">
    <source>
        <dbReference type="ARBA" id="ARBA00022801"/>
    </source>
</evidence>
<evidence type="ECO:0000313" key="6">
    <source>
        <dbReference type="Proteomes" id="UP000610124"/>
    </source>
</evidence>
<sequence length="199" mass="21395">MSTTPALDPAHTALLVLDCQPAVLAVLPDDAAREALLGRIERAVADVRAAGGTVAHVRVAFTEADWDAVPDTNKSFGPLARHRAMHHQDPSTGFHERLAPRGDDIVVRKTRYGAMSTTDLDRQLRERGITTLVVAGTSTTGAVLSTVLDAADRDYLLHVLSDAVADPDPEVHDLLLRRVLPSRAHLVDTAGLPELLRAD</sequence>
<dbReference type="EMBL" id="BMUB01000018">
    <property type="protein sequence ID" value="GGU96675.1"/>
    <property type="molecule type" value="Genomic_DNA"/>
</dbReference>
<evidence type="ECO:0000313" key="4">
    <source>
        <dbReference type="EMBL" id="OEV33334.1"/>
    </source>
</evidence>
<evidence type="ECO:0000313" key="3">
    <source>
        <dbReference type="EMBL" id="GGU96675.1"/>
    </source>
</evidence>
<comment type="caution">
    <text evidence="4">The sequence shown here is derived from an EMBL/GenBank/DDBJ whole genome shotgun (WGS) entry which is preliminary data.</text>
</comment>
<dbReference type="Gene3D" id="3.40.50.850">
    <property type="entry name" value="Isochorismatase-like"/>
    <property type="match status" value="1"/>
</dbReference>
<accession>A0A1E7MY36</accession>
<organism evidence="4 5">
    <name type="scientific">Kitasatospora aureofaciens</name>
    <name type="common">Streptomyces aureofaciens</name>
    <dbReference type="NCBI Taxonomy" id="1894"/>
    <lineage>
        <taxon>Bacteria</taxon>
        <taxon>Bacillati</taxon>
        <taxon>Actinomycetota</taxon>
        <taxon>Actinomycetes</taxon>
        <taxon>Kitasatosporales</taxon>
        <taxon>Streptomycetaceae</taxon>
        <taxon>Kitasatospora</taxon>
    </lineage>
</organism>
<dbReference type="EMBL" id="JPRF03000065">
    <property type="protein sequence ID" value="OEV33334.1"/>
    <property type="molecule type" value="Genomic_DNA"/>
</dbReference>
<evidence type="ECO:0000259" key="2">
    <source>
        <dbReference type="Pfam" id="PF00857"/>
    </source>
</evidence>
<accession>A0A8H9HYS4</accession>
<gene>
    <name evidence="3" type="ORF">GCM10010502_58590</name>
    <name evidence="4" type="ORF">HS99_0012110</name>
</gene>